<dbReference type="EMBL" id="WBOT01000003">
    <property type="protein sequence ID" value="KAB2332858.1"/>
    <property type="molecule type" value="Genomic_DNA"/>
</dbReference>
<comment type="caution">
    <text evidence="3">The sequence shown here is derived from an EMBL/GenBank/DDBJ whole genome shotgun (WGS) entry which is preliminary data.</text>
</comment>
<evidence type="ECO:0000259" key="1">
    <source>
        <dbReference type="Pfam" id="PF16285"/>
    </source>
</evidence>
<protein>
    <submittedName>
        <fullName evidence="3">DUF4931 domain-containing protein</fullName>
    </submittedName>
</protein>
<dbReference type="PIRSF" id="PIRSF031505">
    <property type="entry name" value="GalT_short"/>
    <property type="match status" value="1"/>
</dbReference>
<evidence type="ECO:0000259" key="2">
    <source>
        <dbReference type="Pfam" id="PF20956"/>
    </source>
</evidence>
<accession>A0A7V7RLV6</accession>
<name>A0A7V7RLV6_9BACI</name>
<dbReference type="Gene3D" id="3.30.428.10">
    <property type="entry name" value="HIT-like"/>
    <property type="match status" value="1"/>
</dbReference>
<dbReference type="SUPFAM" id="SSF54197">
    <property type="entry name" value="HIT-like"/>
    <property type="match status" value="1"/>
</dbReference>
<reference evidence="3 4" key="1">
    <citation type="journal article" date="2014" name="Arch. Microbiol.">
        <title>Bacillus mesophilum sp. nov., strain IITR-54T, a novel 4-chlorobiphenyl dechlorinating bacterium.</title>
        <authorList>
            <person name="Manickam N."/>
            <person name="Singh N.K."/>
            <person name="Bajaj A."/>
            <person name="Kumar R.M."/>
            <person name="Kaur G."/>
            <person name="Kaur N."/>
            <person name="Bala M."/>
            <person name="Kumar A."/>
            <person name="Mayilraj S."/>
        </authorList>
    </citation>
    <scope>NUCLEOTIDE SEQUENCE [LARGE SCALE GENOMIC DNA]</scope>
    <source>
        <strain evidence="3 4">IITR-54</strain>
    </source>
</reference>
<dbReference type="InterPro" id="IPR012361">
    <property type="entry name" value="GalT_short"/>
</dbReference>
<evidence type="ECO:0000313" key="4">
    <source>
        <dbReference type="Proteomes" id="UP000441354"/>
    </source>
</evidence>
<dbReference type="InterPro" id="IPR036265">
    <property type="entry name" value="HIT-like_sf"/>
</dbReference>
<dbReference type="OrthoDB" id="1803128at2"/>
<dbReference type="InterPro" id="IPR046322">
    <property type="entry name" value="DUF4931"/>
</dbReference>
<dbReference type="Pfam" id="PF16285">
    <property type="entry name" value="DUF4931_N"/>
    <property type="match status" value="1"/>
</dbReference>
<gene>
    <name evidence="3" type="ORF">F7732_12310</name>
</gene>
<proteinExistence type="predicted"/>
<feature type="domain" description="DUF4931" evidence="1">
    <location>
        <begin position="8"/>
        <end position="131"/>
    </location>
</feature>
<organism evidence="3 4">
    <name type="scientific">Bacillus mesophilum</name>
    <dbReference type="NCBI Taxonomy" id="1071718"/>
    <lineage>
        <taxon>Bacteria</taxon>
        <taxon>Bacillati</taxon>
        <taxon>Bacillota</taxon>
        <taxon>Bacilli</taxon>
        <taxon>Bacillales</taxon>
        <taxon>Bacillaceae</taxon>
        <taxon>Bacillus</taxon>
    </lineage>
</organism>
<evidence type="ECO:0000313" key="3">
    <source>
        <dbReference type="EMBL" id="KAB2332858.1"/>
    </source>
</evidence>
<dbReference type="RefSeq" id="WP_151574233.1">
    <property type="nucleotide sequence ID" value="NZ_WBOT01000003.1"/>
</dbReference>
<dbReference type="AlphaFoldDB" id="A0A7V7RLV6"/>
<feature type="domain" description="DUF4931" evidence="2">
    <location>
        <begin position="136"/>
        <end position="252"/>
    </location>
</feature>
<dbReference type="InterPro" id="IPR049285">
    <property type="entry name" value="DUF4931_C"/>
</dbReference>
<keyword evidence="4" id="KW-1185">Reference proteome</keyword>
<sequence>MSCTHLHFLTSVGVKKPNSIRNKDVMCPFCARDLLTDIIDTDGPIMLLKNKYPVLQKSYQTVLIETDDCHSELSIYQKDHLYRLFRFAINHWIKMEESGKYESVLLFKNHGPLSGGSIAHPHMQIIGLEDVDYTLHIKAEDFIGLEIDSYKGAEFTLSTLPKIGFYEFNVKLGERKEIEPFARYVQTAVHYILTNFPFHCNSYNLFFYKLGQERYAKIVPRFITSPLYVGFSIPQIPDNLEWMKEDLQKHYFTNTEHFHN</sequence>
<dbReference type="Proteomes" id="UP000441354">
    <property type="component" value="Unassembled WGS sequence"/>
</dbReference>
<dbReference type="Pfam" id="PF20956">
    <property type="entry name" value="DUF4931_C"/>
    <property type="match status" value="1"/>
</dbReference>